<keyword evidence="1" id="KW-0175">Coiled coil</keyword>
<comment type="caution">
    <text evidence="4">The sequence shown here is derived from an EMBL/GenBank/DDBJ whole genome shotgun (WGS) entry which is preliminary data.</text>
</comment>
<dbReference type="SMART" id="SM00879">
    <property type="entry name" value="Brix"/>
    <property type="match status" value="1"/>
</dbReference>
<evidence type="ECO:0000256" key="2">
    <source>
        <dbReference type="SAM" id="MobiDB-lite"/>
    </source>
</evidence>
<organism evidence="4 5">
    <name type="scientific">Trypanosoma equiperdum</name>
    <dbReference type="NCBI Taxonomy" id="5694"/>
    <lineage>
        <taxon>Eukaryota</taxon>
        <taxon>Discoba</taxon>
        <taxon>Euglenozoa</taxon>
        <taxon>Kinetoplastea</taxon>
        <taxon>Metakinetoplastina</taxon>
        <taxon>Trypanosomatida</taxon>
        <taxon>Trypanosomatidae</taxon>
        <taxon>Trypanosoma</taxon>
    </lineage>
</organism>
<dbReference type="GO" id="GO:0000470">
    <property type="term" value="P:maturation of LSU-rRNA"/>
    <property type="evidence" value="ECO:0007669"/>
    <property type="project" value="TreeGrafter"/>
</dbReference>
<dbReference type="GO" id="GO:0005730">
    <property type="term" value="C:nucleolus"/>
    <property type="evidence" value="ECO:0007669"/>
    <property type="project" value="TreeGrafter"/>
</dbReference>
<sequence length="331" mass="39646">MGKGARTKRSAGPVVKRQRHEVRHRATEVDPALVERYRSTRQPVKKSQLFEELREQTKDAKRFRREARERERKVLKENAPAKPIPKTKERMRLPDVTFVEDKNDAEILRDEADDEFASYFKEGRKPKILITTGEHPCFRTKLFVKEALWLFPNSIYRPRKKYNLKEITQFCINREFTDLIVVTDRLKEPYNLIISHLPEGPTAMFRVSNFMTHAQLKDPAPRTEHYPELIFKNFDTRLGRRINRLLECLFPATRDYEGRAVATFHNQRDYIFMRTHRYIFDSLDAVRIQEMGPRFTLRLLSLQSGTFDTQFGEYEWFRKKEHDDDKLEWYL</sequence>
<evidence type="ECO:0000313" key="4">
    <source>
        <dbReference type="EMBL" id="SCU67038.1"/>
    </source>
</evidence>
<feature type="region of interest" description="Disordered" evidence="2">
    <location>
        <begin position="1"/>
        <end position="30"/>
    </location>
</feature>
<protein>
    <submittedName>
        <fullName evidence="4">Ribosome production factor 1, putative</fullName>
    </submittedName>
</protein>
<dbReference type="PANTHER" id="PTHR22734:SF3">
    <property type="entry name" value="RIBOSOME PRODUCTION FACTOR 1"/>
    <property type="match status" value="1"/>
</dbReference>
<dbReference type="VEuPathDB" id="TriTrypDB:TEOVI_000645800"/>
<evidence type="ECO:0000256" key="1">
    <source>
        <dbReference type="SAM" id="Coils"/>
    </source>
</evidence>
<evidence type="ECO:0000259" key="3">
    <source>
        <dbReference type="PROSITE" id="PS50833"/>
    </source>
</evidence>
<reference evidence="4" key="1">
    <citation type="submission" date="2016-09" db="EMBL/GenBank/DDBJ databases">
        <authorList>
            <person name="Hebert L."/>
            <person name="Moumen B."/>
        </authorList>
    </citation>
    <scope>NUCLEOTIDE SEQUENCE [LARGE SCALE GENOMIC DNA]</scope>
    <source>
        <strain evidence="4">OVI</strain>
    </source>
</reference>
<dbReference type="PROSITE" id="PS50833">
    <property type="entry name" value="BRIX"/>
    <property type="match status" value="1"/>
</dbReference>
<dbReference type="RefSeq" id="XP_067078402.1">
    <property type="nucleotide sequence ID" value="XM_067222301.1"/>
</dbReference>
<dbReference type="GO" id="GO:0000460">
    <property type="term" value="P:maturation of 5.8S rRNA"/>
    <property type="evidence" value="ECO:0007669"/>
    <property type="project" value="TreeGrafter"/>
</dbReference>
<name>A0A1G4I558_TRYEQ</name>
<dbReference type="GO" id="GO:0042134">
    <property type="term" value="F:rRNA primary transcript binding"/>
    <property type="evidence" value="ECO:0007669"/>
    <property type="project" value="InterPro"/>
</dbReference>
<dbReference type="InterPro" id="IPR044281">
    <property type="entry name" value="IMP4/RPF1"/>
</dbReference>
<dbReference type="GO" id="GO:0030687">
    <property type="term" value="C:preribosome, large subunit precursor"/>
    <property type="evidence" value="ECO:0007669"/>
    <property type="project" value="TreeGrafter"/>
</dbReference>
<gene>
    <name evidence="4" type="ORF">TEOVI_000645800</name>
</gene>
<proteinExistence type="predicted"/>
<accession>A0A1G4I558</accession>
<dbReference type="SUPFAM" id="SSF52954">
    <property type="entry name" value="Class II aaRS ABD-related"/>
    <property type="match status" value="1"/>
</dbReference>
<feature type="domain" description="Brix" evidence="3">
    <location>
        <begin position="126"/>
        <end position="308"/>
    </location>
</feature>
<dbReference type="Pfam" id="PF04427">
    <property type="entry name" value="Brix"/>
    <property type="match status" value="1"/>
</dbReference>
<feature type="coiled-coil region" evidence="1">
    <location>
        <begin position="46"/>
        <end position="73"/>
    </location>
</feature>
<dbReference type="EMBL" id="CZPT02000675">
    <property type="protein sequence ID" value="SCU67038.1"/>
    <property type="molecule type" value="Genomic_DNA"/>
</dbReference>
<dbReference type="InterPro" id="IPR007109">
    <property type="entry name" value="Brix"/>
</dbReference>
<dbReference type="AlphaFoldDB" id="A0A1G4I558"/>
<evidence type="ECO:0000313" key="5">
    <source>
        <dbReference type="Proteomes" id="UP000195570"/>
    </source>
</evidence>
<dbReference type="Gene3D" id="3.40.50.10480">
    <property type="entry name" value="Probable brix-domain ribosomal biogenesis protein"/>
    <property type="match status" value="1"/>
</dbReference>
<dbReference type="PANTHER" id="PTHR22734">
    <property type="entry name" value="U3 SMALL NUCLEOLAR RIBONUCLEOPROTEIN PROTEIN IMP4"/>
    <property type="match status" value="1"/>
</dbReference>
<dbReference type="GeneID" id="92380392"/>
<dbReference type="FunFam" id="3.40.50.10480:FF:000006">
    <property type="entry name" value="RNA processing factor 1, putative"/>
    <property type="match status" value="1"/>
</dbReference>
<keyword evidence="5" id="KW-1185">Reference proteome</keyword>
<dbReference type="Proteomes" id="UP000195570">
    <property type="component" value="Unassembled WGS sequence"/>
</dbReference>